<dbReference type="HOGENOM" id="CLU_2620715_0_0_9"/>
<gene>
    <name evidence="2" type="ORF">SUBVAR_07338</name>
</gene>
<dbReference type="AlphaFoldDB" id="D1PSF5"/>
<sequence length="78" mass="8478">MKEQTQMILRLAVGAYLVYLAYQIISGQLSGGTGMNDLLAYGAGGVLGLCGLAFCGYALWRYRKERAARSEALTKEEP</sequence>
<evidence type="ECO:0000313" key="2">
    <source>
        <dbReference type="EMBL" id="EFB74374.1"/>
    </source>
</evidence>
<proteinExistence type="predicted"/>
<dbReference type="STRING" id="411471.SUBVAR_07338"/>
<dbReference type="Proteomes" id="UP000003438">
    <property type="component" value="Unassembled WGS sequence"/>
</dbReference>
<name>D1PSF5_9FIRM</name>
<keyword evidence="3" id="KW-1185">Reference proteome</keyword>
<dbReference type="EMBL" id="ACBY02000073">
    <property type="protein sequence ID" value="EFB74374.1"/>
    <property type="molecule type" value="Genomic_DNA"/>
</dbReference>
<evidence type="ECO:0000256" key="1">
    <source>
        <dbReference type="SAM" id="Phobius"/>
    </source>
</evidence>
<dbReference type="RefSeq" id="WP_007048683.1">
    <property type="nucleotide sequence ID" value="NZ_GG704772.1"/>
</dbReference>
<feature type="transmembrane region" description="Helical" evidence="1">
    <location>
        <begin position="7"/>
        <end position="26"/>
    </location>
</feature>
<feature type="transmembrane region" description="Helical" evidence="1">
    <location>
        <begin position="38"/>
        <end position="60"/>
    </location>
</feature>
<protein>
    <submittedName>
        <fullName evidence="2">Uncharacterized protein</fullName>
    </submittedName>
</protein>
<dbReference type="eggNOG" id="ENOG502ZFKX">
    <property type="taxonomic scope" value="Bacteria"/>
</dbReference>
<evidence type="ECO:0000313" key="3">
    <source>
        <dbReference type="Proteomes" id="UP000003438"/>
    </source>
</evidence>
<keyword evidence="1" id="KW-1133">Transmembrane helix</keyword>
<reference evidence="2" key="1">
    <citation type="submission" date="2009-12" db="EMBL/GenBank/DDBJ databases">
        <authorList>
            <person name="Weinstock G."/>
            <person name="Sodergren E."/>
            <person name="Clifton S."/>
            <person name="Fulton L."/>
            <person name="Fulton B."/>
            <person name="Courtney L."/>
            <person name="Fronick C."/>
            <person name="Harrison M."/>
            <person name="Strong C."/>
            <person name="Farmer C."/>
            <person name="Delahaunty K."/>
            <person name="Markovic C."/>
            <person name="Hall O."/>
            <person name="Minx P."/>
            <person name="Tomlinson C."/>
            <person name="Mitreva M."/>
            <person name="Nelson J."/>
            <person name="Hou S."/>
            <person name="Wollam A."/>
            <person name="Pepin K.H."/>
            <person name="Johnson M."/>
            <person name="Bhonagiri V."/>
            <person name="Nash W.E."/>
            <person name="Warren W."/>
            <person name="Chinwalla A."/>
            <person name="Mardis E.R."/>
            <person name="Wilson R.K."/>
        </authorList>
    </citation>
    <scope>NUCLEOTIDE SEQUENCE [LARGE SCALE GENOMIC DNA]</scope>
    <source>
        <strain evidence="2">DSM 15176</strain>
    </source>
</reference>
<accession>D1PSF5</accession>
<organism evidence="2 3">
    <name type="scientific">Subdoligranulum variabile DSM 15176</name>
    <dbReference type="NCBI Taxonomy" id="411471"/>
    <lineage>
        <taxon>Bacteria</taxon>
        <taxon>Bacillati</taxon>
        <taxon>Bacillota</taxon>
        <taxon>Clostridia</taxon>
        <taxon>Eubacteriales</taxon>
        <taxon>Oscillospiraceae</taxon>
        <taxon>Subdoligranulum</taxon>
    </lineage>
</organism>
<keyword evidence="1" id="KW-0472">Membrane</keyword>
<comment type="caution">
    <text evidence="2">The sequence shown here is derived from an EMBL/GenBank/DDBJ whole genome shotgun (WGS) entry which is preliminary data.</text>
</comment>
<keyword evidence="1" id="KW-0812">Transmembrane</keyword>